<dbReference type="FunFam" id="3.30.540.10:FF:000003">
    <property type="entry name" value="Inositol-1-monophosphatase"/>
    <property type="match status" value="1"/>
</dbReference>
<dbReference type="GO" id="GO:0046872">
    <property type="term" value="F:metal ion binding"/>
    <property type="evidence" value="ECO:0007669"/>
    <property type="project" value="UniProtKB-KW"/>
</dbReference>
<dbReference type="CDD" id="cd01639">
    <property type="entry name" value="IMPase"/>
    <property type="match status" value="1"/>
</dbReference>
<evidence type="ECO:0000313" key="12">
    <source>
        <dbReference type="Proteomes" id="UP000184144"/>
    </source>
</evidence>
<keyword evidence="7 10" id="KW-0378">Hydrolase</keyword>
<dbReference type="InterPro" id="IPR020583">
    <property type="entry name" value="Inositol_monoP_metal-BS"/>
</dbReference>
<evidence type="ECO:0000256" key="5">
    <source>
        <dbReference type="ARBA" id="ARBA00019784"/>
    </source>
</evidence>
<dbReference type="PANTHER" id="PTHR20854">
    <property type="entry name" value="INOSITOL MONOPHOSPHATASE"/>
    <property type="match status" value="1"/>
</dbReference>
<evidence type="ECO:0000256" key="3">
    <source>
        <dbReference type="ARBA" id="ARBA00009759"/>
    </source>
</evidence>
<organism evidence="11 12">
    <name type="scientific">Litoreibacter ascidiaceicola</name>
    <dbReference type="NCBI Taxonomy" id="1486859"/>
    <lineage>
        <taxon>Bacteria</taxon>
        <taxon>Pseudomonadati</taxon>
        <taxon>Pseudomonadota</taxon>
        <taxon>Alphaproteobacteria</taxon>
        <taxon>Rhodobacterales</taxon>
        <taxon>Roseobacteraceae</taxon>
        <taxon>Litoreibacter</taxon>
    </lineage>
</organism>
<dbReference type="PRINTS" id="PR00377">
    <property type="entry name" value="IMPHPHTASES"/>
</dbReference>
<evidence type="ECO:0000256" key="6">
    <source>
        <dbReference type="ARBA" id="ARBA00022723"/>
    </source>
</evidence>
<dbReference type="Gene3D" id="3.30.540.10">
    <property type="entry name" value="Fructose-1,6-Bisphosphatase, subunit A, domain 1"/>
    <property type="match status" value="1"/>
</dbReference>
<dbReference type="InterPro" id="IPR020550">
    <property type="entry name" value="Inositol_monophosphatase_CS"/>
</dbReference>
<dbReference type="AlphaFoldDB" id="A0A1M4YGH8"/>
<accession>A0A1M4YGH8</accession>
<dbReference type="Pfam" id="PF00459">
    <property type="entry name" value="Inositol_P"/>
    <property type="match status" value="1"/>
</dbReference>
<dbReference type="OrthoDB" id="9785695at2"/>
<dbReference type="GO" id="GO:0006020">
    <property type="term" value="P:inositol metabolic process"/>
    <property type="evidence" value="ECO:0007669"/>
    <property type="project" value="TreeGrafter"/>
</dbReference>
<reference evidence="12" key="1">
    <citation type="submission" date="2016-11" db="EMBL/GenBank/DDBJ databases">
        <authorList>
            <person name="Varghese N."/>
            <person name="Submissions S."/>
        </authorList>
    </citation>
    <scope>NUCLEOTIDE SEQUENCE [LARGE SCALE GENOMIC DNA]</scope>
    <source>
        <strain evidence="12">DSM 100566</strain>
    </source>
</reference>
<gene>
    <name evidence="11" type="ORF">SAMN05444273_103537</name>
</gene>
<dbReference type="PRINTS" id="PR01959">
    <property type="entry name" value="SBIMPHPHTASE"/>
</dbReference>
<evidence type="ECO:0000256" key="9">
    <source>
        <dbReference type="PIRSR" id="PIRSR600760-2"/>
    </source>
</evidence>
<dbReference type="GO" id="GO:0046854">
    <property type="term" value="P:phosphatidylinositol phosphate biosynthetic process"/>
    <property type="evidence" value="ECO:0007669"/>
    <property type="project" value="InterPro"/>
</dbReference>
<dbReference type="PANTHER" id="PTHR20854:SF4">
    <property type="entry name" value="INOSITOL-1-MONOPHOSPHATASE-RELATED"/>
    <property type="match status" value="1"/>
</dbReference>
<dbReference type="GO" id="GO:0008934">
    <property type="term" value="F:inositol monophosphate 1-phosphatase activity"/>
    <property type="evidence" value="ECO:0007669"/>
    <property type="project" value="InterPro"/>
</dbReference>
<feature type="binding site" evidence="9">
    <location>
        <position position="88"/>
    </location>
    <ligand>
        <name>Mg(2+)</name>
        <dbReference type="ChEBI" id="CHEBI:18420"/>
        <label>1</label>
        <note>catalytic</note>
    </ligand>
</feature>
<dbReference type="InterPro" id="IPR000760">
    <property type="entry name" value="Inositol_monophosphatase-like"/>
</dbReference>
<dbReference type="EMBL" id="FQUV01000003">
    <property type="protein sequence ID" value="SHF04841.1"/>
    <property type="molecule type" value="Genomic_DNA"/>
</dbReference>
<keyword evidence="6 9" id="KW-0479">Metal-binding</keyword>
<protein>
    <recommendedName>
        <fullName evidence="5 10">Inositol-1-monophosphatase</fullName>
        <ecNumber evidence="4 10">3.1.3.25</ecNumber>
    </recommendedName>
</protein>
<evidence type="ECO:0000313" key="11">
    <source>
        <dbReference type="EMBL" id="SHF04841.1"/>
    </source>
</evidence>
<sequence length="265" mass="28898">MQGSANLNVMIKAARVAGRSLVKDFREVENLQVSMKGAGDFVSRADTAAEAIIKEQLMDARPTYGWVGEESDPIEGTDPTRRWIVDPLDGTTNFLHGMPHFAVSIALEHKGEIVSAVVYDPAKDEMFVAEKGEGAFMNEQRLRVSGRHKMIESVFATGLPFGGSKHLPAALQDLARLLPQCAGVRRWGAAALDLAYVAAGRYDGYWERGLNIWDIAGGVLLVKEAGGFIEPIREDQSLLEGGQMIAANPDIFPAFAKTIRERDQG</sequence>
<name>A0A1M4YGH8_9RHOB</name>
<evidence type="ECO:0000256" key="7">
    <source>
        <dbReference type="ARBA" id="ARBA00022801"/>
    </source>
</evidence>
<evidence type="ECO:0000256" key="8">
    <source>
        <dbReference type="ARBA" id="ARBA00022842"/>
    </source>
</evidence>
<evidence type="ECO:0000256" key="4">
    <source>
        <dbReference type="ARBA" id="ARBA00013106"/>
    </source>
</evidence>
<evidence type="ECO:0000256" key="2">
    <source>
        <dbReference type="ARBA" id="ARBA00001946"/>
    </source>
</evidence>
<dbReference type="InterPro" id="IPR033942">
    <property type="entry name" value="IMPase"/>
</dbReference>
<dbReference type="Gene3D" id="3.40.190.80">
    <property type="match status" value="1"/>
</dbReference>
<comment type="cofactor">
    <cofactor evidence="2 9 10">
        <name>Mg(2+)</name>
        <dbReference type="ChEBI" id="CHEBI:18420"/>
    </cofactor>
</comment>
<dbReference type="PROSITE" id="PS00630">
    <property type="entry name" value="IMP_2"/>
    <property type="match status" value="1"/>
</dbReference>
<dbReference type="RefSeq" id="WP_073142855.1">
    <property type="nucleotide sequence ID" value="NZ_FQUV01000003.1"/>
</dbReference>
<dbReference type="PROSITE" id="PS00629">
    <property type="entry name" value="IMP_1"/>
    <property type="match status" value="1"/>
</dbReference>
<comment type="similarity">
    <text evidence="3 10">Belongs to the inositol monophosphatase superfamily.</text>
</comment>
<dbReference type="EC" id="3.1.3.25" evidence="4 10"/>
<evidence type="ECO:0000256" key="10">
    <source>
        <dbReference type="RuleBase" id="RU364068"/>
    </source>
</evidence>
<keyword evidence="8 9" id="KW-0460">Magnesium</keyword>
<dbReference type="SUPFAM" id="SSF56655">
    <property type="entry name" value="Carbohydrate phosphatase"/>
    <property type="match status" value="1"/>
</dbReference>
<dbReference type="Proteomes" id="UP000184144">
    <property type="component" value="Unassembled WGS sequence"/>
</dbReference>
<feature type="binding site" evidence="9">
    <location>
        <position position="89"/>
    </location>
    <ligand>
        <name>Mg(2+)</name>
        <dbReference type="ChEBI" id="CHEBI:18420"/>
        <label>1</label>
        <note>catalytic</note>
    </ligand>
</feature>
<dbReference type="InterPro" id="IPR022337">
    <property type="entry name" value="Inositol_monophosphatase_SuhB"/>
</dbReference>
<feature type="binding site" evidence="9">
    <location>
        <position position="69"/>
    </location>
    <ligand>
        <name>Mg(2+)</name>
        <dbReference type="ChEBI" id="CHEBI:18420"/>
        <label>1</label>
        <note>catalytic</note>
    </ligand>
</feature>
<proteinExistence type="inferred from homology"/>
<comment type="catalytic activity">
    <reaction evidence="1 10">
        <text>a myo-inositol phosphate + H2O = myo-inositol + phosphate</text>
        <dbReference type="Rhea" id="RHEA:24056"/>
        <dbReference type="ChEBI" id="CHEBI:15377"/>
        <dbReference type="ChEBI" id="CHEBI:17268"/>
        <dbReference type="ChEBI" id="CHEBI:43474"/>
        <dbReference type="ChEBI" id="CHEBI:84139"/>
        <dbReference type="EC" id="3.1.3.25"/>
    </reaction>
</comment>
<evidence type="ECO:0000256" key="1">
    <source>
        <dbReference type="ARBA" id="ARBA00001033"/>
    </source>
</evidence>
<feature type="binding site" evidence="9">
    <location>
        <position position="214"/>
    </location>
    <ligand>
        <name>Mg(2+)</name>
        <dbReference type="ChEBI" id="CHEBI:18420"/>
        <label>1</label>
        <note>catalytic</note>
    </ligand>
</feature>
<dbReference type="STRING" id="1486859.SAMN05444273_103537"/>
<dbReference type="GO" id="GO:0007165">
    <property type="term" value="P:signal transduction"/>
    <property type="evidence" value="ECO:0007669"/>
    <property type="project" value="TreeGrafter"/>
</dbReference>
<feature type="binding site" evidence="9">
    <location>
        <position position="86"/>
    </location>
    <ligand>
        <name>Mg(2+)</name>
        <dbReference type="ChEBI" id="CHEBI:18420"/>
        <label>1</label>
        <note>catalytic</note>
    </ligand>
</feature>
<keyword evidence="12" id="KW-1185">Reference proteome</keyword>